<protein>
    <submittedName>
        <fullName evidence="2">Uncharacterized protein</fullName>
    </submittedName>
</protein>
<keyword evidence="1" id="KW-1185">Reference proteome</keyword>
<reference evidence="2" key="1">
    <citation type="submission" date="2016-11" db="UniProtKB">
        <authorList>
            <consortium name="WormBaseParasite"/>
        </authorList>
    </citation>
    <scope>IDENTIFICATION</scope>
</reference>
<dbReference type="Proteomes" id="UP000095287">
    <property type="component" value="Unplaced"/>
</dbReference>
<evidence type="ECO:0000313" key="1">
    <source>
        <dbReference type="Proteomes" id="UP000095287"/>
    </source>
</evidence>
<sequence>MPSKFRARVYLHIMSYIDETDLLADDTQKHLRLLKTLTLTVLSRTSPLLAISLMTSPKSRETNPRFFKIVSINTDFFSSSTTTSFVLVLDAASALPLCF</sequence>
<accession>A0A1I8A0N1</accession>
<dbReference type="WBParaSite" id="L893_g31508.t1">
    <property type="protein sequence ID" value="L893_g31508.t1"/>
    <property type="gene ID" value="L893_g31508"/>
</dbReference>
<name>A0A1I8A0N1_9BILA</name>
<proteinExistence type="predicted"/>
<organism evidence="1 2">
    <name type="scientific">Steinernema glaseri</name>
    <dbReference type="NCBI Taxonomy" id="37863"/>
    <lineage>
        <taxon>Eukaryota</taxon>
        <taxon>Metazoa</taxon>
        <taxon>Ecdysozoa</taxon>
        <taxon>Nematoda</taxon>
        <taxon>Chromadorea</taxon>
        <taxon>Rhabditida</taxon>
        <taxon>Tylenchina</taxon>
        <taxon>Panagrolaimomorpha</taxon>
        <taxon>Strongyloidoidea</taxon>
        <taxon>Steinernematidae</taxon>
        <taxon>Steinernema</taxon>
    </lineage>
</organism>
<dbReference type="AlphaFoldDB" id="A0A1I8A0N1"/>
<evidence type="ECO:0000313" key="2">
    <source>
        <dbReference type="WBParaSite" id="L893_g31508.t1"/>
    </source>
</evidence>